<evidence type="ECO:0000256" key="4">
    <source>
        <dbReference type="ARBA" id="ARBA00022723"/>
    </source>
</evidence>
<evidence type="ECO:0000256" key="2">
    <source>
        <dbReference type="ARBA" id="ARBA00006561"/>
    </source>
</evidence>
<dbReference type="OrthoDB" id="9781559at2"/>
<evidence type="ECO:0000256" key="3">
    <source>
        <dbReference type="ARBA" id="ARBA00022485"/>
    </source>
</evidence>
<keyword evidence="3" id="KW-0004">4Fe-4S</keyword>
<keyword evidence="8" id="KW-0411">Iron-sulfur</keyword>
<dbReference type="SUPFAM" id="SSF51905">
    <property type="entry name" value="FAD/NAD(P)-binding domain"/>
    <property type="match status" value="1"/>
</dbReference>
<evidence type="ECO:0000256" key="8">
    <source>
        <dbReference type="ARBA" id="ARBA00023014"/>
    </source>
</evidence>
<dbReference type="PANTHER" id="PTHR43498:SF1">
    <property type="entry name" value="COB--COM HETERODISULFIDE REDUCTASE IRON-SULFUR SUBUNIT A"/>
    <property type="match status" value="1"/>
</dbReference>
<protein>
    <submittedName>
        <fullName evidence="10">Putative adenylylsulfate reductase-associated electron transfer protein QmoA</fullName>
    </submittedName>
</protein>
<keyword evidence="6" id="KW-0560">Oxidoreductase</keyword>
<dbReference type="Gene3D" id="3.50.50.60">
    <property type="entry name" value="FAD/NAD(P)-binding domain"/>
    <property type="match status" value="1"/>
</dbReference>
<dbReference type="RefSeq" id="WP_108309753.1">
    <property type="nucleotide sequence ID" value="NZ_CP020921.1"/>
</dbReference>
<dbReference type="PANTHER" id="PTHR43498">
    <property type="entry name" value="FERREDOXIN:COB-COM HETERODISULFIDE REDUCTASE SUBUNIT A"/>
    <property type="match status" value="1"/>
</dbReference>
<evidence type="ECO:0000256" key="5">
    <source>
        <dbReference type="ARBA" id="ARBA00022827"/>
    </source>
</evidence>
<proteinExistence type="inferred from homology"/>
<sequence>MIEFQGKVLVIGGGISGITAAIEAAETGVGVYLVEKNPYLGGRVAQLTKYFPKLCPPTCGLELNFRRMRENKGVEILTQTEVLKVEGSKGNFKVTLKRMPRFVNDNCTLCGECFNVCPVEKDNEFNFNMNKSKAIYSPFEFANPPYAIIDPNVCLGEKCSKCIDVCKYNAIDLKMKEEIIDVTVDSIIVTTGWQPYDAGKIDNLKFGIVPNVITNMMMERLASPSGPTGGKILRPSDGKPVKNVAFVQCAGSRDENHLPYCSYICCMASLKQCTYLLDQDPEVKATIYYIDIRTPGRYEQFYWNVKENPNITFVKGKVANIEADPSGDVWVEAEDILAGSKNKERFDMVVLATGMQPTTADWNLPFNAKKTPDGFIEPESLPDGIYLAGSAVMPFDVIRSLHSATGSVLKALQSISGRGN</sequence>
<dbReference type="PROSITE" id="PS51379">
    <property type="entry name" value="4FE4S_FER_2"/>
    <property type="match status" value="2"/>
</dbReference>
<dbReference type="Pfam" id="PF12831">
    <property type="entry name" value="FAD_oxidored"/>
    <property type="match status" value="1"/>
</dbReference>
<dbReference type="Gene3D" id="3.30.70.20">
    <property type="match status" value="1"/>
</dbReference>
<dbReference type="KEGG" id="taci:TDSAC_1569"/>
<dbReference type="PROSITE" id="PS00198">
    <property type="entry name" value="4FE4S_FER_1"/>
    <property type="match status" value="1"/>
</dbReference>
<keyword evidence="7" id="KW-0408">Iron</keyword>
<evidence type="ECO:0000256" key="6">
    <source>
        <dbReference type="ARBA" id="ARBA00023002"/>
    </source>
</evidence>
<evidence type="ECO:0000256" key="1">
    <source>
        <dbReference type="ARBA" id="ARBA00001974"/>
    </source>
</evidence>
<dbReference type="InterPro" id="IPR039650">
    <property type="entry name" value="HdrA-like"/>
</dbReference>
<accession>A0A2R4W2B2</accession>
<keyword evidence="5" id="KW-0274">FAD</keyword>
<dbReference type="GO" id="GO:0051539">
    <property type="term" value="F:4 iron, 4 sulfur cluster binding"/>
    <property type="evidence" value="ECO:0007669"/>
    <property type="project" value="UniProtKB-KW"/>
</dbReference>
<dbReference type="Proteomes" id="UP000244792">
    <property type="component" value="Chromosome"/>
</dbReference>
<reference evidence="10 11" key="1">
    <citation type="submission" date="2017-04" db="EMBL/GenBank/DDBJ databases">
        <title>Genomic insights into metabolism of Thermodesulfobium acidiphilum.</title>
        <authorList>
            <person name="Toshchakov S.V."/>
            <person name="Frolov E.N."/>
            <person name="Kublanov I.V."/>
            <person name="Samarov N.I."/>
            <person name="Novikov A."/>
            <person name="Lebedinsky A.V."/>
            <person name="Bonch-Osmolovskaya E.A."/>
            <person name="Chernyh N.A."/>
        </authorList>
    </citation>
    <scope>NUCLEOTIDE SEQUENCE [LARGE SCALE GENOMIC DNA]</scope>
    <source>
        <strain evidence="10 11">3127-1</strain>
    </source>
</reference>
<evidence type="ECO:0000256" key="7">
    <source>
        <dbReference type="ARBA" id="ARBA00023004"/>
    </source>
</evidence>
<keyword evidence="11" id="KW-1185">Reference proteome</keyword>
<dbReference type="InterPro" id="IPR017896">
    <property type="entry name" value="4Fe4S_Fe-S-bd"/>
</dbReference>
<dbReference type="AlphaFoldDB" id="A0A2R4W2B2"/>
<dbReference type="InterPro" id="IPR036188">
    <property type="entry name" value="FAD/NAD-bd_sf"/>
</dbReference>
<gene>
    <name evidence="10" type="ORF">TDSAC_1569</name>
</gene>
<evidence type="ECO:0000259" key="9">
    <source>
        <dbReference type="PROSITE" id="PS51379"/>
    </source>
</evidence>
<dbReference type="GO" id="GO:0046872">
    <property type="term" value="F:metal ion binding"/>
    <property type="evidence" value="ECO:0007669"/>
    <property type="project" value="UniProtKB-KW"/>
</dbReference>
<evidence type="ECO:0000313" key="10">
    <source>
        <dbReference type="EMBL" id="AWB10905.1"/>
    </source>
</evidence>
<keyword evidence="4" id="KW-0479">Metal-binding</keyword>
<organism evidence="10 11">
    <name type="scientific">Thermodesulfobium acidiphilum</name>
    <dbReference type="NCBI Taxonomy" id="1794699"/>
    <lineage>
        <taxon>Bacteria</taxon>
        <taxon>Pseudomonadati</taxon>
        <taxon>Thermodesulfobiota</taxon>
        <taxon>Thermodesulfobiia</taxon>
        <taxon>Thermodesulfobiales</taxon>
        <taxon>Thermodesulfobiaceae</taxon>
        <taxon>Thermodesulfobium</taxon>
    </lineage>
</organism>
<feature type="domain" description="4Fe-4S ferredoxin-type" evidence="9">
    <location>
        <begin position="145"/>
        <end position="176"/>
    </location>
</feature>
<comment type="similarity">
    <text evidence="2">Belongs to the HdrA family.</text>
</comment>
<evidence type="ECO:0000313" key="11">
    <source>
        <dbReference type="Proteomes" id="UP000244792"/>
    </source>
</evidence>
<keyword evidence="5" id="KW-0285">Flavoprotein</keyword>
<dbReference type="GO" id="GO:0016491">
    <property type="term" value="F:oxidoreductase activity"/>
    <property type="evidence" value="ECO:0007669"/>
    <property type="project" value="UniProtKB-KW"/>
</dbReference>
<comment type="cofactor">
    <cofactor evidence="1">
        <name>FAD</name>
        <dbReference type="ChEBI" id="CHEBI:57692"/>
    </cofactor>
</comment>
<feature type="domain" description="4Fe-4S ferredoxin-type" evidence="9">
    <location>
        <begin position="98"/>
        <end position="128"/>
    </location>
</feature>
<name>A0A2R4W2B2_THEAF</name>
<dbReference type="EMBL" id="CP020921">
    <property type="protein sequence ID" value="AWB10905.1"/>
    <property type="molecule type" value="Genomic_DNA"/>
</dbReference>
<dbReference type="InterPro" id="IPR017900">
    <property type="entry name" value="4Fe4S_Fe_S_CS"/>
</dbReference>
<dbReference type="PRINTS" id="PR00368">
    <property type="entry name" value="FADPNR"/>
</dbReference>